<accession>A0A1W9KRI9</accession>
<dbReference type="Pfam" id="PF03748">
    <property type="entry name" value="FliL"/>
    <property type="match status" value="1"/>
</dbReference>
<proteinExistence type="inferred from homology"/>
<comment type="similarity">
    <text evidence="3 10">Belongs to the FliL family.</text>
</comment>
<feature type="transmembrane region" description="Helical" evidence="10">
    <location>
        <begin position="23"/>
        <end position="46"/>
    </location>
</feature>
<evidence type="ECO:0000256" key="10">
    <source>
        <dbReference type="RuleBase" id="RU364125"/>
    </source>
</evidence>
<evidence type="ECO:0000256" key="5">
    <source>
        <dbReference type="ARBA" id="ARBA00022500"/>
    </source>
</evidence>
<keyword evidence="10" id="KW-0997">Cell inner membrane</keyword>
<evidence type="ECO:0000256" key="4">
    <source>
        <dbReference type="ARBA" id="ARBA00022475"/>
    </source>
</evidence>
<evidence type="ECO:0000256" key="2">
    <source>
        <dbReference type="ARBA" id="ARBA00004162"/>
    </source>
</evidence>
<keyword evidence="4" id="KW-1003">Cell membrane</keyword>
<dbReference type="AlphaFoldDB" id="A0A1W9KRI9"/>
<evidence type="ECO:0000313" key="12">
    <source>
        <dbReference type="EMBL" id="OQW86936.1"/>
    </source>
</evidence>
<gene>
    <name evidence="12" type="ORF">BWK72_15640</name>
</gene>
<keyword evidence="7 10" id="KW-0283">Flagellar rotation</keyword>
<evidence type="ECO:0000313" key="13">
    <source>
        <dbReference type="Proteomes" id="UP000192505"/>
    </source>
</evidence>
<evidence type="ECO:0000256" key="8">
    <source>
        <dbReference type="ARBA" id="ARBA00022989"/>
    </source>
</evidence>
<evidence type="ECO:0000256" key="11">
    <source>
        <dbReference type="SAM" id="MobiDB-lite"/>
    </source>
</evidence>
<comment type="subcellular location">
    <subcellularLocation>
        <location evidence="10">Cell inner membrane</location>
    </subcellularLocation>
    <subcellularLocation>
        <location evidence="2">Cell membrane</location>
        <topology evidence="2">Single-pass membrane protein</topology>
    </subcellularLocation>
</comment>
<feature type="compositionally biased region" description="Basic and acidic residues" evidence="11">
    <location>
        <begin position="64"/>
        <end position="76"/>
    </location>
</feature>
<dbReference type="GO" id="GO:0006935">
    <property type="term" value="P:chemotaxis"/>
    <property type="evidence" value="ECO:0007669"/>
    <property type="project" value="UniProtKB-KW"/>
</dbReference>
<keyword evidence="8 10" id="KW-1133">Transmembrane helix</keyword>
<dbReference type="GO" id="GO:0005886">
    <property type="term" value="C:plasma membrane"/>
    <property type="evidence" value="ECO:0007669"/>
    <property type="project" value="UniProtKB-SubCell"/>
</dbReference>
<dbReference type="Proteomes" id="UP000192505">
    <property type="component" value="Unassembled WGS sequence"/>
</dbReference>
<evidence type="ECO:0000256" key="1">
    <source>
        <dbReference type="ARBA" id="ARBA00002254"/>
    </source>
</evidence>
<organism evidence="12 13">
    <name type="scientific">Rhodoferax ferrireducens</name>
    <dbReference type="NCBI Taxonomy" id="192843"/>
    <lineage>
        <taxon>Bacteria</taxon>
        <taxon>Pseudomonadati</taxon>
        <taxon>Pseudomonadota</taxon>
        <taxon>Betaproteobacteria</taxon>
        <taxon>Burkholderiales</taxon>
        <taxon>Comamonadaceae</taxon>
        <taxon>Rhodoferax</taxon>
    </lineage>
</organism>
<evidence type="ECO:0000256" key="6">
    <source>
        <dbReference type="ARBA" id="ARBA00022692"/>
    </source>
</evidence>
<dbReference type="PANTHER" id="PTHR35091">
    <property type="entry name" value="FLAGELLAR PROTEIN FLIL"/>
    <property type="match status" value="1"/>
</dbReference>
<comment type="function">
    <text evidence="1 10">Controls the rotational direction of flagella during chemotaxis.</text>
</comment>
<dbReference type="GO" id="GO:0071978">
    <property type="term" value="P:bacterial-type flagellum-dependent swarming motility"/>
    <property type="evidence" value="ECO:0007669"/>
    <property type="project" value="TreeGrafter"/>
</dbReference>
<sequence length="197" mass="20779">MATKPEAAEAEAKPPAKVKSKKMLIIIIASVVLVLLLGGGGAYLYISKQRAAEAALAEENGAEPAEHAAEAHDGEKAPPVYLPMDNMVVNLADPGGERVAQVGITLEVRDAKASDTVKAYMPTIRSGVLMLLSQRTADELLSAEGKQKLIEDILLEAARPYGGGEAEPEPAPGKKVRKKAKVDYPVVGVLFSSLIVQ</sequence>
<evidence type="ECO:0000256" key="7">
    <source>
        <dbReference type="ARBA" id="ARBA00022779"/>
    </source>
</evidence>
<keyword evidence="6 10" id="KW-0812">Transmembrane</keyword>
<keyword evidence="9 10" id="KW-0472">Membrane</keyword>
<evidence type="ECO:0000256" key="3">
    <source>
        <dbReference type="ARBA" id="ARBA00008281"/>
    </source>
</evidence>
<reference evidence="12 13" key="1">
    <citation type="submission" date="2017-01" db="EMBL/GenBank/DDBJ databases">
        <title>Novel large sulfur bacteria in the metagenomes of groundwater-fed chemosynthetic microbial mats in the Lake Huron basin.</title>
        <authorList>
            <person name="Sharrar A.M."/>
            <person name="Flood B.E."/>
            <person name="Bailey J.V."/>
            <person name="Jones D.S."/>
            <person name="Biddanda B."/>
            <person name="Ruberg S.A."/>
            <person name="Marcus D.N."/>
            <person name="Dick G.J."/>
        </authorList>
    </citation>
    <scope>NUCLEOTIDE SEQUENCE [LARGE SCALE GENOMIC DNA]</scope>
    <source>
        <strain evidence="12">A7</strain>
    </source>
</reference>
<feature type="region of interest" description="Disordered" evidence="11">
    <location>
        <begin position="57"/>
        <end position="77"/>
    </location>
</feature>
<protein>
    <recommendedName>
        <fullName evidence="10">Flagellar protein FliL</fullName>
    </recommendedName>
</protein>
<dbReference type="PANTHER" id="PTHR35091:SF2">
    <property type="entry name" value="FLAGELLAR PROTEIN FLIL"/>
    <property type="match status" value="1"/>
</dbReference>
<dbReference type="EMBL" id="MTEI01000012">
    <property type="protein sequence ID" value="OQW86936.1"/>
    <property type="molecule type" value="Genomic_DNA"/>
</dbReference>
<dbReference type="InterPro" id="IPR005503">
    <property type="entry name" value="FliL"/>
</dbReference>
<name>A0A1W9KRI9_9BURK</name>
<evidence type="ECO:0000256" key="9">
    <source>
        <dbReference type="ARBA" id="ARBA00023136"/>
    </source>
</evidence>
<dbReference type="GO" id="GO:0009425">
    <property type="term" value="C:bacterial-type flagellum basal body"/>
    <property type="evidence" value="ECO:0007669"/>
    <property type="project" value="InterPro"/>
</dbReference>
<comment type="caution">
    <text evidence="12">The sequence shown here is derived from an EMBL/GenBank/DDBJ whole genome shotgun (WGS) entry which is preliminary data.</text>
</comment>
<keyword evidence="5 10" id="KW-0145">Chemotaxis</keyword>